<feature type="domain" description="Glycosyl transferase family 1" evidence="1">
    <location>
        <begin position="186"/>
        <end position="343"/>
    </location>
</feature>
<accession>I4G1X0</accession>
<name>I4G1X0_MICAE</name>
<dbReference type="GO" id="GO:0016757">
    <property type="term" value="F:glycosyltransferase activity"/>
    <property type="evidence" value="ECO:0007669"/>
    <property type="project" value="InterPro"/>
</dbReference>
<gene>
    <name evidence="3" type="ORF">MICAC_2770006</name>
</gene>
<dbReference type="Pfam" id="PF00534">
    <property type="entry name" value="Glycos_transf_1"/>
    <property type="match status" value="1"/>
</dbReference>
<dbReference type="Pfam" id="PF13439">
    <property type="entry name" value="Glyco_transf_4"/>
    <property type="match status" value="1"/>
</dbReference>
<dbReference type="SUPFAM" id="SSF53756">
    <property type="entry name" value="UDP-Glycosyltransferase/glycogen phosphorylase"/>
    <property type="match status" value="1"/>
</dbReference>
<evidence type="ECO:0000313" key="4">
    <source>
        <dbReference type="Proteomes" id="UP000003480"/>
    </source>
</evidence>
<dbReference type="InterPro" id="IPR028098">
    <property type="entry name" value="Glyco_trans_4-like_N"/>
</dbReference>
<keyword evidence="3" id="KW-0808">Transferase</keyword>
<evidence type="ECO:0000313" key="3">
    <source>
        <dbReference type="EMBL" id="CCI01931.1"/>
    </source>
</evidence>
<dbReference type="Gene3D" id="3.40.50.2000">
    <property type="entry name" value="Glycogen Phosphorylase B"/>
    <property type="match status" value="2"/>
</dbReference>
<evidence type="ECO:0000259" key="2">
    <source>
        <dbReference type="Pfam" id="PF13439"/>
    </source>
</evidence>
<proteinExistence type="predicted"/>
<feature type="domain" description="Glycosyltransferase subfamily 4-like N-terminal" evidence="2">
    <location>
        <begin position="16"/>
        <end position="177"/>
    </location>
</feature>
<dbReference type="CDD" id="cd03808">
    <property type="entry name" value="GT4_CapM-like"/>
    <property type="match status" value="1"/>
</dbReference>
<dbReference type="Proteomes" id="UP000003480">
    <property type="component" value="Unassembled WGS sequence"/>
</dbReference>
<sequence length="373" mass="41946">MHEMKILFIITRADTVGGAQVHVRDLARFLQDSHHRVLVVTGIKGIYNDDLTSCNITNVACQYFGKKINLIQDWQTLNFIKQIIAEFQPDIISTHSSKAGILGRLAARKSKTPCIFTAHGWAFTGGVPEPSRTIYQWLEKITEPLANKIICVSEQERLIGIKTGMQPQRLLTIHNGMPDLPAELRANPSDANPVRIVMVARFDQQKDHVTLLKAFQNIPEAHLDLVGDGPDLEKIKTLAKELKIIDRVNFLGFRNNVAEVLAQAQVFTLISNWEGFPRTTIEAMRAGLPVIVSDVGGASEAIVEGITGYTVARGDVKTLHQRLLQLVLDQQFRAKMGAAGRKRYEAEYTFEKMFEKTFQVYEQVLAERRKNDD</sequence>
<dbReference type="AlphaFoldDB" id="I4G1X0"/>
<reference evidence="3 4" key="1">
    <citation type="submission" date="2012-04" db="EMBL/GenBank/DDBJ databases">
        <authorList>
            <person name="Genoscope - CEA"/>
        </authorList>
    </citation>
    <scope>NUCLEOTIDE SEQUENCE [LARGE SCALE GENOMIC DNA]</scope>
    <source>
        <strain evidence="3 4">9443</strain>
    </source>
</reference>
<protein>
    <submittedName>
        <fullName evidence="3">Putative glycosyl transferase</fullName>
    </submittedName>
</protein>
<dbReference type="EMBL" id="CAIJ01000198">
    <property type="protein sequence ID" value="CCI01931.1"/>
    <property type="molecule type" value="Genomic_DNA"/>
</dbReference>
<dbReference type="PANTHER" id="PTHR12526">
    <property type="entry name" value="GLYCOSYLTRANSFERASE"/>
    <property type="match status" value="1"/>
</dbReference>
<organism evidence="3 4">
    <name type="scientific">Microcystis aeruginosa PCC 9443</name>
    <dbReference type="NCBI Taxonomy" id="1160281"/>
    <lineage>
        <taxon>Bacteria</taxon>
        <taxon>Bacillati</taxon>
        <taxon>Cyanobacteriota</taxon>
        <taxon>Cyanophyceae</taxon>
        <taxon>Oscillatoriophycideae</taxon>
        <taxon>Chroococcales</taxon>
        <taxon>Microcystaceae</taxon>
        <taxon>Microcystis</taxon>
    </lineage>
</organism>
<dbReference type="PANTHER" id="PTHR12526:SF630">
    <property type="entry name" value="GLYCOSYLTRANSFERASE"/>
    <property type="match status" value="1"/>
</dbReference>
<dbReference type="HOGENOM" id="CLU_009583_0_3_3"/>
<evidence type="ECO:0000259" key="1">
    <source>
        <dbReference type="Pfam" id="PF00534"/>
    </source>
</evidence>
<dbReference type="InterPro" id="IPR001296">
    <property type="entry name" value="Glyco_trans_1"/>
</dbReference>
<comment type="caution">
    <text evidence="3">The sequence shown here is derived from an EMBL/GenBank/DDBJ whole genome shotgun (WGS) entry which is preliminary data.</text>
</comment>